<organism evidence="1 2">
    <name type="scientific">Pseudonocardia sulfidoxydans NBRC 16205</name>
    <dbReference type="NCBI Taxonomy" id="1223511"/>
    <lineage>
        <taxon>Bacteria</taxon>
        <taxon>Bacillati</taxon>
        <taxon>Actinomycetota</taxon>
        <taxon>Actinomycetes</taxon>
        <taxon>Pseudonocardiales</taxon>
        <taxon>Pseudonocardiaceae</taxon>
        <taxon>Pseudonocardia</taxon>
    </lineage>
</organism>
<dbReference type="InterPro" id="IPR009351">
    <property type="entry name" value="AlkZ-like"/>
</dbReference>
<evidence type="ECO:0000313" key="1">
    <source>
        <dbReference type="EMBL" id="GEL24747.1"/>
    </source>
</evidence>
<comment type="caution">
    <text evidence="1">The sequence shown here is derived from an EMBL/GenBank/DDBJ whole genome shotgun (WGS) entry which is preliminary data.</text>
</comment>
<dbReference type="PANTHER" id="PTHR38479">
    <property type="entry name" value="LMO0824 PROTEIN"/>
    <property type="match status" value="1"/>
</dbReference>
<evidence type="ECO:0008006" key="3">
    <source>
        <dbReference type="Google" id="ProtNLM"/>
    </source>
</evidence>
<accession>A0A511DJZ4</accession>
<sequence>MPAATWRGALTAREARRRFPPSWERAHGVTPAQLHAITDAVGEVLGAEPLGRLELADRIQAHLGDPTVTEALSTSWGLLLKPAAARGLLCFGPTDGTRSTFVSPTGWLGRTIPHVDAVEADRALLLRFLGANGPATLADVAHWWGEQPPPARARLRANADALVDVRVEGGNGFVVAADDAEELAGTDGGPGAADPPLLLPGFDVWTIAPRSHRRRALPEGTEKHVSRTAGWISPVLVDDGRIVATWEHEVRGDTLTVTLSPLGAGPLPDVAVAARAWAAMLGTGDVVIGTGPSLA</sequence>
<gene>
    <name evidence="1" type="ORF">PSU4_37010</name>
</gene>
<name>A0A511DJZ4_9PSEU</name>
<evidence type="ECO:0000313" key="2">
    <source>
        <dbReference type="Proteomes" id="UP000321685"/>
    </source>
</evidence>
<dbReference type="RefSeq" id="WP_147109968.1">
    <property type="nucleotide sequence ID" value="NZ_BJVJ01000039.1"/>
</dbReference>
<proteinExistence type="predicted"/>
<dbReference type="PANTHER" id="PTHR38479:SF2">
    <property type="entry name" value="WINGED HELIX DNA-BINDING DOMAIN-CONTAINING PROTEIN"/>
    <property type="match status" value="1"/>
</dbReference>
<dbReference type="OrthoDB" id="9148135at2"/>
<keyword evidence="2" id="KW-1185">Reference proteome</keyword>
<reference evidence="1 2" key="1">
    <citation type="submission" date="2019-07" db="EMBL/GenBank/DDBJ databases">
        <title>Whole genome shotgun sequence of Pseudonocardia sulfidoxydans NBRC 16205.</title>
        <authorList>
            <person name="Hosoyama A."/>
            <person name="Uohara A."/>
            <person name="Ohji S."/>
            <person name="Ichikawa N."/>
        </authorList>
    </citation>
    <scope>NUCLEOTIDE SEQUENCE [LARGE SCALE GENOMIC DNA]</scope>
    <source>
        <strain evidence="1 2">NBRC 16205</strain>
    </source>
</reference>
<dbReference type="Proteomes" id="UP000321685">
    <property type="component" value="Unassembled WGS sequence"/>
</dbReference>
<dbReference type="AlphaFoldDB" id="A0A511DJZ4"/>
<dbReference type="EMBL" id="BJVJ01000039">
    <property type="protein sequence ID" value="GEL24747.1"/>
    <property type="molecule type" value="Genomic_DNA"/>
</dbReference>
<protein>
    <recommendedName>
        <fullName evidence="3">Winged helix DNA-binding domain-containing protein</fullName>
    </recommendedName>
</protein>
<dbReference type="Pfam" id="PF06224">
    <property type="entry name" value="AlkZ-like"/>
    <property type="match status" value="1"/>
</dbReference>